<feature type="transmembrane region" description="Helical" evidence="1">
    <location>
        <begin position="12"/>
        <end position="31"/>
    </location>
</feature>
<keyword evidence="3" id="KW-1185">Reference proteome</keyword>
<protein>
    <submittedName>
        <fullName evidence="2">DoxX-like family protein</fullName>
    </submittedName>
</protein>
<keyword evidence="1" id="KW-1133">Transmembrane helix</keyword>
<dbReference type="InterPro" id="IPR025695">
    <property type="entry name" value="DoxX-like"/>
</dbReference>
<comment type="caution">
    <text evidence="2">The sequence shown here is derived from an EMBL/GenBank/DDBJ whole genome shotgun (WGS) entry which is preliminary data.</text>
</comment>
<dbReference type="Pfam" id="PF13781">
    <property type="entry name" value="DoxX_3"/>
    <property type="match status" value="1"/>
</dbReference>
<keyword evidence="1" id="KW-0472">Membrane</keyword>
<feature type="transmembrane region" description="Helical" evidence="1">
    <location>
        <begin position="51"/>
        <end position="70"/>
    </location>
</feature>
<evidence type="ECO:0000313" key="2">
    <source>
        <dbReference type="EMBL" id="MDA8484747.1"/>
    </source>
</evidence>
<sequence length="136" mass="14654">MPIAELRRFALLARWGLALLFLYHGLVPKLLWLSADEKLMIAVHGLAHVELVATLAGLAEIVMALVLIMVRQSRWPIVVSALLLAGLLLDVALFTPGLLIQAFNPLSTNLVALCLCLVGWWAEAPARGGQSPGLAD</sequence>
<name>A0ABT4Y794_METRE</name>
<dbReference type="RefSeq" id="WP_271471386.1">
    <property type="nucleotide sequence ID" value="NZ_JANEWF010000019.1"/>
</dbReference>
<keyword evidence="1" id="KW-0812">Transmembrane</keyword>
<evidence type="ECO:0000256" key="1">
    <source>
        <dbReference type="SAM" id="Phobius"/>
    </source>
</evidence>
<proteinExistence type="predicted"/>
<dbReference type="Proteomes" id="UP001211689">
    <property type="component" value="Unassembled WGS sequence"/>
</dbReference>
<gene>
    <name evidence="2" type="ORF">NNO07_16890</name>
</gene>
<organism evidence="2 3">
    <name type="scientific">Metapseudomonas resinovorans</name>
    <name type="common">Pseudomonas resinovorans</name>
    <dbReference type="NCBI Taxonomy" id="53412"/>
    <lineage>
        <taxon>Bacteria</taxon>
        <taxon>Pseudomonadati</taxon>
        <taxon>Pseudomonadota</taxon>
        <taxon>Gammaproteobacteria</taxon>
        <taxon>Pseudomonadales</taxon>
        <taxon>Pseudomonadaceae</taxon>
        <taxon>Metapseudomonas</taxon>
    </lineage>
</organism>
<feature type="transmembrane region" description="Helical" evidence="1">
    <location>
        <begin position="77"/>
        <end position="100"/>
    </location>
</feature>
<evidence type="ECO:0000313" key="3">
    <source>
        <dbReference type="Proteomes" id="UP001211689"/>
    </source>
</evidence>
<accession>A0ABT4Y794</accession>
<dbReference type="EMBL" id="JANEWF010000019">
    <property type="protein sequence ID" value="MDA8484747.1"/>
    <property type="molecule type" value="Genomic_DNA"/>
</dbReference>
<reference evidence="2 3" key="1">
    <citation type="submission" date="2022-07" db="EMBL/GenBank/DDBJ databases">
        <title>Genome Analysis of Selected Gammaproteobacteria from Nigerian Food snails.</title>
        <authorList>
            <person name="Okafor A.C."/>
        </authorList>
    </citation>
    <scope>NUCLEOTIDE SEQUENCE [LARGE SCALE GENOMIC DNA]</scope>
    <source>
        <strain evidence="2 3">Awg 2</strain>
    </source>
</reference>